<comment type="caution">
    <text evidence="2">The sequence shown here is derived from an EMBL/GenBank/DDBJ whole genome shotgun (WGS) entry which is preliminary data.</text>
</comment>
<feature type="compositionally biased region" description="Basic and acidic residues" evidence="1">
    <location>
        <begin position="26"/>
        <end position="39"/>
    </location>
</feature>
<proteinExistence type="predicted"/>
<accession>A0AAV5JDK8</accession>
<name>A0AAV5JDK8_9ROSI</name>
<feature type="region of interest" description="Disordered" evidence="1">
    <location>
        <begin position="17"/>
        <end position="59"/>
    </location>
</feature>
<evidence type="ECO:0000256" key="1">
    <source>
        <dbReference type="SAM" id="MobiDB-lite"/>
    </source>
</evidence>
<dbReference type="AlphaFoldDB" id="A0AAV5JDK8"/>
<gene>
    <name evidence="2" type="ORF">SLEP1_g20509</name>
</gene>
<evidence type="ECO:0000313" key="3">
    <source>
        <dbReference type="Proteomes" id="UP001054252"/>
    </source>
</evidence>
<dbReference type="Proteomes" id="UP001054252">
    <property type="component" value="Unassembled WGS sequence"/>
</dbReference>
<organism evidence="2 3">
    <name type="scientific">Rubroshorea leprosula</name>
    <dbReference type="NCBI Taxonomy" id="152421"/>
    <lineage>
        <taxon>Eukaryota</taxon>
        <taxon>Viridiplantae</taxon>
        <taxon>Streptophyta</taxon>
        <taxon>Embryophyta</taxon>
        <taxon>Tracheophyta</taxon>
        <taxon>Spermatophyta</taxon>
        <taxon>Magnoliopsida</taxon>
        <taxon>eudicotyledons</taxon>
        <taxon>Gunneridae</taxon>
        <taxon>Pentapetalae</taxon>
        <taxon>rosids</taxon>
        <taxon>malvids</taxon>
        <taxon>Malvales</taxon>
        <taxon>Dipterocarpaceae</taxon>
        <taxon>Rubroshorea</taxon>
    </lineage>
</organism>
<reference evidence="2 3" key="1">
    <citation type="journal article" date="2021" name="Commun. Biol.">
        <title>The genome of Shorea leprosula (Dipterocarpaceae) highlights the ecological relevance of drought in aseasonal tropical rainforests.</title>
        <authorList>
            <person name="Ng K.K.S."/>
            <person name="Kobayashi M.J."/>
            <person name="Fawcett J.A."/>
            <person name="Hatakeyama M."/>
            <person name="Paape T."/>
            <person name="Ng C.H."/>
            <person name="Ang C.C."/>
            <person name="Tnah L.H."/>
            <person name="Lee C.T."/>
            <person name="Nishiyama T."/>
            <person name="Sese J."/>
            <person name="O'Brien M.J."/>
            <person name="Copetti D."/>
            <person name="Mohd Noor M.I."/>
            <person name="Ong R.C."/>
            <person name="Putra M."/>
            <person name="Sireger I.Z."/>
            <person name="Indrioko S."/>
            <person name="Kosugi Y."/>
            <person name="Izuno A."/>
            <person name="Isagi Y."/>
            <person name="Lee S.L."/>
            <person name="Shimizu K.K."/>
        </authorList>
    </citation>
    <scope>NUCLEOTIDE SEQUENCE [LARGE SCALE GENOMIC DNA]</scope>
    <source>
        <strain evidence="2">214</strain>
    </source>
</reference>
<protein>
    <submittedName>
        <fullName evidence="2">Uncharacterized protein</fullName>
    </submittedName>
</protein>
<dbReference type="EMBL" id="BPVZ01000029">
    <property type="protein sequence ID" value="GKV08940.1"/>
    <property type="molecule type" value="Genomic_DNA"/>
</dbReference>
<feature type="compositionally biased region" description="Basic residues" evidence="1">
    <location>
        <begin position="49"/>
        <end position="59"/>
    </location>
</feature>
<keyword evidence="3" id="KW-1185">Reference proteome</keyword>
<sequence length="59" mass="6089">MSPISSVASRILPRFNGIALTTMETRPGKEGARATEEKAGGSGQEGKSGGRRRRGAGDS</sequence>
<evidence type="ECO:0000313" key="2">
    <source>
        <dbReference type="EMBL" id="GKV08940.1"/>
    </source>
</evidence>